<dbReference type="AlphaFoldDB" id="A0ABD5XU01"/>
<evidence type="ECO:0000256" key="1">
    <source>
        <dbReference type="SAM" id="MobiDB-lite"/>
    </source>
</evidence>
<reference evidence="2 3" key="1">
    <citation type="journal article" date="2019" name="Int. J. Syst. Evol. Microbiol.">
        <title>The Global Catalogue of Microorganisms (GCM) 10K type strain sequencing project: providing services to taxonomists for standard genome sequencing and annotation.</title>
        <authorList>
            <consortium name="The Broad Institute Genomics Platform"/>
            <consortium name="The Broad Institute Genome Sequencing Center for Infectious Disease"/>
            <person name="Wu L."/>
            <person name="Ma J."/>
        </authorList>
    </citation>
    <scope>NUCLEOTIDE SEQUENCE [LARGE SCALE GENOMIC DNA]</scope>
    <source>
        <strain evidence="2 3">DT92</strain>
    </source>
</reference>
<sequence length="69" mass="6441">MTDHIALAACPAHGSDGYAMSSVTALAAVAARSAPAFAAVGDANRTGAGVDGAEGTSAPTLVPSASIAA</sequence>
<keyword evidence="3" id="KW-1185">Reference proteome</keyword>
<dbReference type="Proteomes" id="UP001596368">
    <property type="component" value="Unassembled WGS sequence"/>
</dbReference>
<organism evidence="2 3">
    <name type="scientific">Halobaculum litoreum</name>
    <dbReference type="NCBI Taxonomy" id="3031998"/>
    <lineage>
        <taxon>Archaea</taxon>
        <taxon>Methanobacteriati</taxon>
        <taxon>Methanobacteriota</taxon>
        <taxon>Stenosarchaea group</taxon>
        <taxon>Halobacteria</taxon>
        <taxon>Halobacteriales</taxon>
        <taxon>Haloferacaceae</taxon>
        <taxon>Halobaculum</taxon>
    </lineage>
</organism>
<evidence type="ECO:0000313" key="2">
    <source>
        <dbReference type="EMBL" id="MFC7135609.1"/>
    </source>
</evidence>
<gene>
    <name evidence="2" type="ORF">ACFQRB_01275</name>
</gene>
<protein>
    <submittedName>
        <fullName evidence="2">Uncharacterized protein</fullName>
    </submittedName>
</protein>
<dbReference type="RefSeq" id="WP_284013049.1">
    <property type="nucleotide sequence ID" value="NZ_CP126156.1"/>
</dbReference>
<proteinExistence type="predicted"/>
<comment type="caution">
    <text evidence="2">The sequence shown here is derived from an EMBL/GenBank/DDBJ whole genome shotgun (WGS) entry which is preliminary data.</text>
</comment>
<accession>A0ABD5XU01</accession>
<evidence type="ECO:0000313" key="3">
    <source>
        <dbReference type="Proteomes" id="UP001596368"/>
    </source>
</evidence>
<dbReference type="EMBL" id="JBHSZG010000001">
    <property type="protein sequence ID" value="MFC7135609.1"/>
    <property type="molecule type" value="Genomic_DNA"/>
</dbReference>
<feature type="region of interest" description="Disordered" evidence="1">
    <location>
        <begin position="48"/>
        <end position="69"/>
    </location>
</feature>
<name>A0ABD5XU01_9EURY</name>
<dbReference type="GeneID" id="81123143"/>